<protein>
    <submittedName>
        <fullName evidence="1">Uncharacterized protein</fullName>
    </submittedName>
</protein>
<evidence type="ECO:0000313" key="1">
    <source>
        <dbReference type="EMBL" id="CAK9213557.1"/>
    </source>
</evidence>
<gene>
    <name evidence="1" type="ORF">CSSPTR1EN2_LOCUS11796</name>
</gene>
<dbReference type="Proteomes" id="UP001497512">
    <property type="component" value="Chromosome 19"/>
</dbReference>
<dbReference type="EMBL" id="OZ019911">
    <property type="protein sequence ID" value="CAK9213557.1"/>
    <property type="molecule type" value="Genomic_DNA"/>
</dbReference>
<proteinExistence type="predicted"/>
<name>A0ABP0U662_9BRYO</name>
<organism evidence="1 2">
    <name type="scientific">Sphagnum troendelagicum</name>
    <dbReference type="NCBI Taxonomy" id="128251"/>
    <lineage>
        <taxon>Eukaryota</taxon>
        <taxon>Viridiplantae</taxon>
        <taxon>Streptophyta</taxon>
        <taxon>Embryophyta</taxon>
        <taxon>Bryophyta</taxon>
        <taxon>Sphagnophytina</taxon>
        <taxon>Sphagnopsida</taxon>
        <taxon>Sphagnales</taxon>
        <taxon>Sphagnaceae</taxon>
        <taxon>Sphagnum</taxon>
    </lineage>
</organism>
<reference evidence="1" key="1">
    <citation type="submission" date="2024-02" db="EMBL/GenBank/DDBJ databases">
        <authorList>
            <consortium name="ELIXIR-Norway"/>
            <consortium name="Elixir Norway"/>
        </authorList>
    </citation>
    <scope>NUCLEOTIDE SEQUENCE</scope>
</reference>
<accession>A0ABP0U662</accession>
<sequence>MHNVRSMSTSGTGRLSLRYACKRGSQAIRIRSSTSAVDDHRCCGELSSLRYVSKSSSMASSKAPCRYSDLFTASMTFLILWKKQHASTFLLLLGSIEVPNASVSARWIRCDIHHSHQASIRMSKVRFTSDPESEVLVSTSSITLMPNSSRTPEDHSCKIVDNCSA</sequence>
<evidence type="ECO:0000313" key="2">
    <source>
        <dbReference type="Proteomes" id="UP001497512"/>
    </source>
</evidence>
<keyword evidence="2" id="KW-1185">Reference proteome</keyword>